<keyword evidence="1" id="KW-0175">Coiled coil</keyword>
<dbReference type="VEuPathDB" id="FungiDB:RhiirFUN_000941"/>
<accession>A0A2I1HBH4</accession>
<evidence type="ECO:0000256" key="2">
    <source>
        <dbReference type="SAM" id="MobiDB-lite"/>
    </source>
</evidence>
<dbReference type="Proteomes" id="UP000234323">
    <property type="component" value="Unassembled WGS sequence"/>
</dbReference>
<feature type="coiled-coil region" evidence="1">
    <location>
        <begin position="691"/>
        <end position="727"/>
    </location>
</feature>
<protein>
    <submittedName>
        <fullName evidence="3">Uncharacterized protein</fullName>
    </submittedName>
</protein>
<keyword evidence="4" id="KW-1185">Reference proteome</keyword>
<evidence type="ECO:0000313" key="3">
    <source>
        <dbReference type="EMBL" id="PKY56232.1"/>
    </source>
</evidence>
<evidence type="ECO:0000313" key="4">
    <source>
        <dbReference type="Proteomes" id="UP000234323"/>
    </source>
</evidence>
<dbReference type="VEuPathDB" id="FungiDB:FUN_015187"/>
<sequence>MSVVEFSDIETYDADIFLKGTQNIETFSTDTDDDNTQETKMAYFTKNLGVPTVIYTTVPIEYLQLLLMALQPSSIYKDGIVLWMPLIIGGGSPIQQCPFFGGIPVTKYERRCQGIKHCSFANSDLINAEHCEVDFESEIFKQINRDHNKNNRKNNTYMFIEIDSQKNDIDLLRKLFNGEATMEENSQQCSTVIARSSRSKNCAYAHHKDSNAMRGIIVEKLCHVRFYKFIPRNLEEYPFVGLVCIGVHNHPPPPPERTPNNIKDTLQIMIKEAIVKDDLVTSGSIIQGNMLKAYFNKETLQEIHSSLNNIDKLRYLVAKTYKNLYPFGQHILGVFQSVLNKQLNLHNYIHKIDFFGSGLVFIICMLESQAKLLQKLECFQIDLSFKRVKGDINEFEINSYDNHYKLILSYCRIYTNVTSAEGYHRLFTTLFDVIKQLTGNPIQFKHIHHNGWGCILGDLDMGQMKGLGLALHDLDTTREWEEHISNVFKSCHIHFQRNINNKRFSDPIKKKVKSLLKAASQMELNQIFSELEKSEEDRVKDWIDYYRKPHILATLNTSASLMDLEIWNRYGNDINTAEAAHALVNQTGKQLKLLSAILCGQKLDERNLQIIEVQDYSSVLYTRRDKSQIKRQAYATNRKGKRNQKTLKFHQKGDDDSDKNVNPQTRKKEKKNNLLSANEVKKRHEHLEFEIEERKMDLKEREIALRKAKAEVEAIELANERMKLDLEKSRS</sequence>
<comment type="caution">
    <text evidence="3">The sequence shown here is derived from an EMBL/GenBank/DDBJ whole genome shotgun (WGS) entry which is preliminary data.</text>
</comment>
<organism evidence="3 4">
    <name type="scientific">Rhizophagus irregularis</name>
    <dbReference type="NCBI Taxonomy" id="588596"/>
    <lineage>
        <taxon>Eukaryota</taxon>
        <taxon>Fungi</taxon>
        <taxon>Fungi incertae sedis</taxon>
        <taxon>Mucoromycota</taxon>
        <taxon>Glomeromycotina</taxon>
        <taxon>Glomeromycetes</taxon>
        <taxon>Glomerales</taxon>
        <taxon>Glomeraceae</taxon>
        <taxon>Rhizophagus</taxon>
    </lineage>
</organism>
<proteinExistence type="predicted"/>
<dbReference type="EMBL" id="LLXI01002109">
    <property type="protein sequence ID" value="PKY56232.1"/>
    <property type="molecule type" value="Genomic_DNA"/>
</dbReference>
<dbReference type="VEuPathDB" id="FungiDB:RhiirA1_417427"/>
<feature type="region of interest" description="Disordered" evidence="2">
    <location>
        <begin position="633"/>
        <end position="678"/>
    </location>
</feature>
<reference evidence="3 4" key="1">
    <citation type="submission" date="2015-10" db="EMBL/GenBank/DDBJ databases">
        <title>Genome analyses suggest a sexual origin of heterokaryosis in a supposedly ancient asexual fungus.</title>
        <authorList>
            <person name="Ropars J."/>
            <person name="Sedzielewska K."/>
            <person name="Noel J."/>
            <person name="Charron P."/>
            <person name="Farinelli L."/>
            <person name="Marton T."/>
            <person name="Kruger M."/>
            <person name="Pelin A."/>
            <person name="Brachmann A."/>
            <person name="Corradi N."/>
        </authorList>
    </citation>
    <scope>NUCLEOTIDE SEQUENCE [LARGE SCALE GENOMIC DNA]</scope>
    <source>
        <strain evidence="3 4">A4</strain>
    </source>
</reference>
<evidence type="ECO:0000256" key="1">
    <source>
        <dbReference type="SAM" id="Coils"/>
    </source>
</evidence>
<gene>
    <name evidence="3" type="ORF">RhiirA4_428097</name>
</gene>
<feature type="compositionally biased region" description="Basic residues" evidence="2">
    <location>
        <begin position="638"/>
        <end position="650"/>
    </location>
</feature>
<name>A0A2I1HBH4_9GLOM</name>
<dbReference type="AlphaFoldDB" id="A0A2I1HBH4"/>